<sequence>MAKNYLFVLGFLCSTLLSIHAQVTGVYTDYQGYWHSSSNNKNPNKPANSHNLIGFTHNGITYSTGVNDALLTIQGVNFTPENYRALPVATLNSINGSSQFVGLGQLHDGIDNGVNNSNTQPFEAITNGTQAAYFLTDGIQGLDLGTGIANIPSGASTFFKLSSNGIDPNKINDNTPDILIATIATPGGGSDQIRFKDASGNIVGNAVQINLNSNSNFPVVADWVADFYEFNSTQNSSGFHKTERGIRFFAAELSQFGITNSNYQQVTQVEYIPSGNSDPAFLAYNEQAIGVASQLVIDSQPTSSKCDGSLDSSVQVRIADFNGATVQQAGYAIKASMYSGSGNLLGTLTQNTNASGIATFNDLAFEVGGDHQIIFEYTSLDAAISATIEEATGCSDLTWTGAVNNNWENTGNWSQAIIPNANYNVIIPTGLTNYPSLSKNTGAKNLTLGDGASIDLNGFLFNIEEVINLDNNASIAGSQPGSVLHFSGENPQTLPDNLLQNGELANLHLENPAGLTINQDLRLLETLKVISGSLTTNDKLTLACQFTSPGVSTGMAQVAPIGTSGSISGNLIAEQCFPGRRAFRLISAPLSTSVLSSNNSIHYFWQENASAYNNNPNPGYGTHITGTTADQTNGFDYTPSGNPSMFEFNNISQTWSPIANTNNTSLNAGDAYRILIRGSRGLDVTKNTAIPNDTKLRTRGELFSGETTLTGFNSTAGSFNFFGNPYPAAVDMRKVLNSPKTKNAGRFIYIYDPNLGGNADANPDSSTLGGRGGFVTLDADDFSASVDPNVQGNQNTDANLFLQPMQAAFFVTANQGTAPKLNFQESFKAVDEPATAVFRPAASHSSIQINLYRQQAFLNGETPLDGLKIKFGANFNNPIDAYDAPKLFNLDESISRFEQGQYIAIESRALPTAQENLTLALTNYRAKHYVLQIHVGELDQSVYLEDNYLGTQQILQKGENTIAFQVDDQVAASTDPLRFALVTDKRLGTKLNAWQTASVYPNPLSGNMLQIDFDQPSTTPVSIAIYNLLGQRIYQQQLNQHTGKVSLTDLKLTSGLYLIEILDVETQSKQQIKLLKN</sequence>
<evidence type="ECO:0000259" key="3">
    <source>
        <dbReference type="Pfam" id="PF18962"/>
    </source>
</evidence>
<dbReference type="InterPro" id="IPR026444">
    <property type="entry name" value="Secre_tail"/>
</dbReference>
<dbReference type="Proteomes" id="UP001597357">
    <property type="component" value="Unassembled WGS sequence"/>
</dbReference>
<accession>A0ABW5SA11</accession>
<organism evidence="4 5">
    <name type="scientific">Mesonia sediminis</name>
    <dbReference type="NCBI Taxonomy" id="1703946"/>
    <lineage>
        <taxon>Bacteria</taxon>
        <taxon>Pseudomonadati</taxon>
        <taxon>Bacteroidota</taxon>
        <taxon>Flavobacteriia</taxon>
        <taxon>Flavobacteriales</taxon>
        <taxon>Flavobacteriaceae</taxon>
        <taxon>Mesonia</taxon>
    </lineage>
</organism>
<protein>
    <submittedName>
        <fullName evidence="4">T9SS type A sorting domain-containing protein</fullName>
    </submittedName>
</protein>
<evidence type="ECO:0000256" key="1">
    <source>
        <dbReference type="ARBA" id="ARBA00022729"/>
    </source>
</evidence>
<evidence type="ECO:0000313" key="5">
    <source>
        <dbReference type="Proteomes" id="UP001597357"/>
    </source>
</evidence>
<keyword evidence="5" id="KW-1185">Reference proteome</keyword>
<feature type="chain" id="PRO_5045773058" evidence="2">
    <location>
        <begin position="22"/>
        <end position="1077"/>
    </location>
</feature>
<keyword evidence="1 2" id="KW-0732">Signal</keyword>
<evidence type="ECO:0000313" key="4">
    <source>
        <dbReference type="EMBL" id="MFD2696603.1"/>
    </source>
</evidence>
<comment type="caution">
    <text evidence="4">The sequence shown here is derived from an EMBL/GenBank/DDBJ whole genome shotgun (WGS) entry which is preliminary data.</text>
</comment>
<name>A0ABW5SA11_9FLAO</name>
<proteinExistence type="predicted"/>
<dbReference type="NCBIfam" id="TIGR04183">
    <property type="entry name" value="Por_Secre_tail"/>
    <property type="match status" value="1"/>
</dbReference>
<reference evidence="5" key="1">
    <citation type="journal article" date="2019" name="Int. J. Syst. Evol. Microbiol.">
        <title>The Global Catalogue of Microorganisms (GCM) 10K type strain sequencing project: providing services to taxonomists for standard genome sequencing and annotation.</title>
        <authorList>
            <consortium name="The Broad Institute Genomics Platform"/>
            <consortium name="The Broad Institute Genome Sequencing Center for Infectious Disease"/>
            <person name="Wu L."/>
            <person name="Ma J."/>
        </authorList>
    </citation>
    <scope>NUCLEOTIDE SEQUENCE [LARGE SCALE GENOMIC DNA]</scope>
    <source>
        <strain evidence="5">KCTC 42255</strain>
    </source>
</reference>
<gene>
    <name evidence="4" type="ORF">ACFSQ0_01210</name>
</gene>
<dbReference type="Pfam" id="PF18962">
    <property type="entry name" value="Por_Secre_tail"/>
    <property type="match status" value="1"/>
</dbReference>
<evidence type="ECO:0000256" key="2">
    <source>
        <dbReference type="SAM" id="SignalP"/>
    </source>
</evidence>
<dbReference type="EMBL" id="JBHULZ010000006">
    <property type="protein sequence ID" value="MFD2696603.1"/>
    <property type="molecule type" value="Genomic_DNA"/>
</dbReference>
<feature type="domain" description="Secretion system C-terminal sorting" evidence="3">
    <location>
        <begin position="999"/>
        <end position="1069"/>
    </location>
</feature>
<dbReference type="RefSeq" id="WP_379043005.1">
    <property type="nucleotide sequence ID" value="NZ_JBHULZ010000006.1"/>
</dbReference>
<feature type="signal peptide" evidence="2">
    <location>
        <begin position="1"/>
        <end position="21"/>
    </location>
</feature>